<name>A0ABS1E3P6_9GAMM</name>
<reference evidence="1 2" key="1">
    <citation type="journal article" date="2020" name="Microorganisms">
        <title>Osmotic Adaptation and Compatible Solute Biosynthesis of Phototrophic Bacteria as Revealed from Genome Analyses.</title>
        <authorList>
            <person name="Imhoff J.F."/>
            <person name="Rahn T."/>
            <person name="Kunzel S."/>
            <person name="Keller A."/>
            <person name="Neulinger S.C."/>
        </authorList>
    </citation>
    <scope>NUCLEOTIDE SEQUENCE [LARGE SCALE GENOMIC DNA]</scope>
    <source>
        <strain evidence="1 2">DSM 15116</strain>
    </source>
</reference>
<comment type="caution">
    <text evidence="1">The sequence shown here is derived from an EMBL/GenBank/DDBJ whole genome shotgun (WGS) entry which is preliminary data.</text>
</comment>
<sequence length="182" mass="19543">MASLVDVDCGAIDVDLIILFTEAMTRAVLGDGHISSVLDCGRFYSILITNLVNAYSNSAFILTDLIKRGPIALTILTDGHAGTPSSIRLINSSRIAATELDHLHGSIPERPVEDRFVIIANLLLEDFSVVVCIGVIAAVRSSITYIGLIIKAVLELLDRTLFSIAVTLIEIHNGLIAGRFSV</sequence>
<dbReference type="EMBL" id="NRSH01000008">
    <property type="protein sequence ID" value="MBK1725737.1"/>
    <property type="molecule type" value="Genomic_DNA"/>
</dbReference>
<gene>
    <name evidence="1" type="ORF">CKO13_01610</name>
</gene>
<accession>A0ABS1E3P6</accession>
<dbReference type="Proteomes" id="UP000738126">
    <property type="component" value="Unassembled WGS sequence"/>
</dbReference>
<evidence type="ECO:0000313" key="2">
    <source>
        <dbReference type="Proteomes" id="UP000738126"/>
    </source>
</evidence>
<evidence type="ECO:0000313" key="1">
    <source>
        <dbReference type="EMBL" id="MBK1725737.1"/>
    </source>
</evidence>
<organism evidence="1 2">
    <name type="scientific">Halorhodospira neutriphila</name>
    <dbReference type="NCBI Taxonomy" id="168379"/>
    <lineage>
        <taxon>Bacteria</taxon>
        <taxon>Pseudomonadati</taxon>
        <taxon>Pseudomonadota</taxon>
        <taxon>Gammaproteobacteria</taxon>
        <taxon>Chromatiales</taxon>
        <taxon>Ectothiorhodospiraceae</taxon>
        <taxon>Halorhodospira</taxon>
    </lineage>
</organism>
<protein>
    <submittedName>
        <fullName evidence="1">Uncharacterized protein</fullName>
    </submittedName>
</protein>
<keyword evidence="2" id="KW-1185">Reference proteome</keyword>
<proteinExistence type="predicted"/>